<feature type="domain" description="Putative Flp pilus-assembly TadG-like N-terminal" evidence="2">
    <location>
        <begin position="36"/>
        <end position="81"/>
    </location>
</feature>
<reference evidence="3 4" key="1">
    <citation type="submission" date="2024-09" db="EMBL/GenBank/DDBJ databases">
        <authorList>
            <person name="Sun Q."/>
            <person name="Mori K."/>
        </authorList>
    </citation>
    <scope>NUCLEOTIDE SEQUENCE [LARGE SCALE GENOMIC DNA]</scope>
    <source>
        <strain evidence="3 4">CECT 8726</strain>
    </source>
</reference>
<keyword evidence="1" id="KW-0812">Transmembrane</keyword>
<keyword evidence="1" id="KW-0472">Membrane</keyword>
<evidence type="ECO:0000313" key="4">
    <source>
        <dbReference type="Proteomes" id="UP001589683"/>
    </source>
</evidence>
<dbReference type="EMBL" id="JBHMEA010000038">
    <property type="protein sequence ID" value="MFB9232061.1"/>
    <property type="molecule type" value="Genomic_DNA"/>
</dbReference>
<protein>
    <submittedName>
        <fullName evidence="3">Pilus assembly protein TadG-related protein</fullName>
    </submittedName>
</protein>
<organism evidence="3 4">
    <name type="scientific">Pseudohalocynthiibacter aestuariivivens</name>
    <dbReference type="NCBI Taxonomy" id="1591409"/>
    <lineage>
        <taxon>Bacteria</taxon>
        <taxon>Pseudomonadati</taxon>
        <taxon>Pseudomonadota</taxon>
        <taxon>Alphaproteobacteria</taxon>
        <taxon>Rhodobacterales</taxon>
        <taxon>Paracoccaceae</taxon>
        <taxon>Pseudohalocynthiibacter</taxon>
    </lineage>
</organism>
<sequence length="506" mass="57097">MRSVQFDHGIDAAKKMESTQGSFLSKAAKFHRDENGSLIIFSLFIFVLMLMVGGMAVDMMRYENTRTKLQNTLDRSILAAADLDQTLDPQSVVEDYFDKAGMRDYLLSVTVDQGLNYRTVSALAATDVRTLFMPIRQSGATGGEDRMGQFLDMMGDTPLHALAGGAAEERVSNVEISLVVDISGSMGRNNKIYNLRVAAKEFVDTVIREEAEDLISLSIIPYTAHVNAGPAIFNQIQRTSIPNHNYSHCIDFIESDFDETGLDFGTDANGNYNRYYKQMQHFEWSSSSYQPIRNPGCPMQTYERIVPLSQDVTAMHNTIDNYRARANTAIHIGMKWGSILLDPSTRPIVQELANQGIVDSAFSTRPAAWDDDETMKVVVLMTDGENVNTNRIEDWAYNSESEYIHWNNYTLWYYLYRNVSYSYRNRYYDTVYTASQADTMLDNICDAAKAQDITVFTIGFEVSNHGADVMRSCASTVSHFFRVEGTEISQAFNAIARQINQLRLTQ</sequence>
<gene>
    <name evidence="3" type="ORF">ACFFUT_09735</name>
</gene>
<dbReference type="InterPro" id="IPR036465">
    <property type="entry name" value="vWFA_dom_sf"/>
</dbReference>
<dbReference type="Gene3D" id="3.40.50.410">
    <property type="entry name" value="von Willebrand factor, type A domain"/>
    <property type="match status" value="1"/>
</dbReference>
<keyword evidence="4" id="KW-1185">Reference proteome</keyword>
<dbReference type="RefSeq" id="WP_246531755.1">
    <property type="nucleotide sequence ID" value="NZ_JAGFNU010000008.1"/>
</dbReference>
<evidence type="ECO:0000256" key="1">
    <source>
        <dbReference type="SAM" id="Phobius"/>
    </source>
</evidence>
<evidence type="ECO:0000259" key="2">
    <source>
        <dbReference type="Pfam" id="PF13400"/>
    </source>
</evidence>
<dbReference type="Pfam" id="PF13400">
    <property type="entry name" value="Tad"/>
    <property type="match status" value="1"/>
</dbReference>
<dbReference type="SUPFAM" id="SSF53300">
    <property type="entry name" value="vWA-like"/>
    <property type="match status" value="1"/>
</dbReference>
<accession>A0ABV5JF39</accession>
<dbReference type="Proteomes" id="UP001589683">
    <property type="component" value="Unassembled WGS sequence"/>
</dbReference>
<proteinExistence type="predicted"/>
<feature type="transmembrane region" description="Helical" evidence="1">
    <location>
        <begin position="38"/>
        <end position="57"/>
    </location>
</feature>
<name>A0ABV5JF39_9RHOB</name>
<dbReference type="InterPro" id="IPR028087">
    <property type="entry name" value="Tad_N"/>
</dbReference>
<comment type="caution">
    <text evidence="3">The sequence shown here is derived from an EMBL/GenBank/DDBJ whole genome shotgun (WGS) entry which is preliminary data.</text>
</comment>
<evidence type="ECO:0000313" key="3">
    <source>
        <dbReference type="EMBL" id="MFB9232061.1"/>
    </source>
</evidence>
<keyword evidence="1" id="KW-1133">Transmembrane helix</keyword>